<dbReference type="PANTHER" id="PTHR15004:SF0">
    <property type="entry name" value="GLUTAMYL-TRNA(GLN) AMIDOTRANSFERASE SUBUNIT C, MITOCHONDRIAL"/>
    <property type="match status" value="1"/>
</dbReference>
<keyword evidence="1" id="KW-0067">ATP-binding</keyword>
<dbReference type="EMBL" id="JBHSSW010000066">
    <property type="protein sequence ID" value="MFC6200088.1"/>
    <property type="molecule type" value="Genomic_DNA"/>
</dbReference>
<dbReference type="Pfam" id="PF02686">
    <property type="entry name" value="GatC"/>
    <property type="match status" value="1"/>
</dbReference>
<proteinExistence type="inferred from homology"/>
<dbReference type="Gene3D" id="1.10.20.60">
    <property type="entry name" value="Glu-tRNAGln amidotransferase C subunit, N-terminal domain"/>
    <property type="match status" value="1"/>
</dbReference>
<comment type="similarity">
    <text evidence="1">Belongs to the GatC family.</text>
</comment>
<dbReference type="HAMAP" id="MF_00122">
    <property type="entry name" value="GatC"/>
    <property type="match status" value="1"/>
</dbReference>
<dbReference type="Proteomes" id="UP001596303">
    <property type="component" value="Unassembled WGS sequence"/>
</dbReference>
<dbReference type="PANTHER" id="PTHR15004">
    <property type="entry name" value="GLUTAMYL-TRNA(GLN) AMIDOTRANSFERASE SUBUNIT C, MITOCHONDRIAL"/>
    <property type="match status" value="1"/>
</dbReference>
<gene>
    <name evidence="1 2" type="primary">gatC</name>
    <name evidence="2" type="ORF">ACFQDM_18595</name>
</gene>
<comment type="subunit">
    <text evidence="1">Heterotrimer of A, B and C subunits.</text>
</comment>
<comment type="caution">
    <text evidence="2">The sequence shown here is derived from an EMBL/GenBank/DDBJ whole genome shotgun (WGS) entry which is preliminary data.</text>
</comment>
<comment type="catalytic activity">
    <reaction evidence="1">
        <text>L-aspartyl-tRNA(Asn) + L-glutamine + ATP + H2O = L-asparaginyl-tRNA(Asn) + L-glutamate + ADP + phosphate + 2 H(+)</text>
        <dbReference type="Rhea" id="RHEA:14513"/>
        <dbReference type="Rhea" id="RHEA-COMP:9674"/>
        <dbReference type="Rhea" id="RHEA-COMP:9677"/>
        <dbReference type="ChEBI" id="CHEBI:15377"/>
        <dbReference type="ChEBI" id="CHEBI:15378"/>
        <dbReference type="ChEBI" id="CHEBI:29985"/>
        <dbReference type="ChEBI" id="CHEBI:30616"/>
        <dbReference type="ChEBI" id="CHEBI:43474"/>
        <dbReference type="ChEBI" id="CHEBI:58359"/>
        <dbReference type="ChEBI" id="CHEBI:78515"/>
        <dbReference type="ChEBI" id="CHEBI:78516"/>
        <dbReference type="ChEBI" id="CHEBI:456216"/>
    </reaction>
</comment>
<dbReference type="SUPFAM" id="SSF141000">
    <property type="entry name" value="Glu-tRNAGln amidotransferase C subunit"/>
    <property type="match status" value="1"/>
</dbReference>
<dbReference type="NCBIfam" id="TIGR00135">
    <property type="entry name" value="gatC"/>
    <property type="match status" value="1"/>
</dbReference>
<dbReference type="InterPro" id="IPR036113">
    <property type="entry name" value="Asp/Glu-ADT_sf_sub_c"/>
</dbReference>
<name>A0ABW1SFL7_9PROT</name>
<keyword evidence="3" id="KW-1185">Reference proteome</keyword>
<evidence type="ECO:0000313" key="3">
    <source>
        <dbReference type="Proteomes" id="UP001596303"/>
    </source>
</evidence>
<dbReference type="InterPro" id="IPR003837">
    <property type="entry name" value="GatC"/>
</dbReference>
<evidence type="ECO:0000256" key="1">
    <source>
        <dbReference type="HAMAP-Rule" id="MF_00122"/>
    </source>
</evidence>
<dbReference type="RefSeq" id="WP_377381993.1">
    <property type="nucleotide sequence ID" value="NZ_JBHSSW010000066.1"/>
</dbReference>
<comment type="catalytic activity">
    <reaction evidence="1">
        <text>L-glutamyl-tRNA(Gln) + L-glutamine + ATP + H2O = L-glutaminyl-tRNA(Gln) + L-glutamate + ADP + phosphate + H(+)</text>
        <dbReference type="Rhea" id="RHEA:17521"/>
        <dbReference type="Rhea" id="RHEA-COMP:9681"/>
        <dbReference type="Rhea" id="RHEA-COMP:9684"/>
        <dbReference type="ChEBI" id="CHEBI:15377"/>
        <dbReference type="ChEBI" id="CHEBI:15378"/>
        <dbReference type="ChEBI" id="CHEBI:29985"/>
        <dbReference type="ChEBI" id="CHEBI:30616"/>
        <dbReference type="ChEBI" id="CHEBI:43474"/>
        <dbReference type="ChEBI" id="CHEBI:58359"/>
        <dbReference type="ChEBI" id="CHEBI:78520"/>
        <dbReference type="ChEBI" id="CHEBI:78521"/>
        <dbReference type="ChEBI" id="CHEBI:456216"/>
    </reaction>
</comment>
<keyword evidence="1" id="KW-0436">Ligase</keyword>
<accession>A0ABW1SFL7</accession>
<keyword evidence="1" id="KW-0547">Nucleotide-binding</keyword>
<keyword evidence="1" id="KW-0648">Protein biosynthesis</keyword>
<sequence>MSVTKDDVRKVANLSRIALPEEKVAPMTNELNGILHWIEQLNEVDVEGVEPMTSVVEASLPMREDVITDGNIQDKVLANAPKSEDGFFVVPKVVE</sequence>
<organism evidence="2 3">
    <name type="scientific">Ponticaulis profundi</name>
    <dbReference type="NCBI Taxonomy" id="2665222"/>
    <lineage>
        <taxon>Bacteria</taxon>
        <taxon>Pseudomonadati</taxon>
        <taxon>Pseudomonadota</taxon>
        <taxon>Alphaproteobacteria</taxon>
        <taxon>Hyphomonadales</taxon>
        <taxon>Hyphomonadaceae</taxon>
        <taxon>Ponticaulis</taxon>
    </lineage>
</organism>
<evidence type="ECO:0000313" key="2">
    <source>
        <dbReference type="EMBL" id="MFC6200088.1"/>
    </source>
</evidence>
<reference evidence="3" key="1">
    <citation type="journal article" date="2019" name="Int. J. Syst. Evol. Microbiol.">
        <title>The Global Catalogue of Microorganisms (GCM) 10K type strain sequencing project: providing services to taxonomists for standard genome sequencing and annotation.</title>
        <authorList>
            <consortium name="The Broad Institute Genomics Platform"/>
            <consortium name="The Broad Institute Genome Sequencing Center for Infectious Disease"/>
            <person name="Wu L."/>
            <person name="Ma J."/>
        </authorList>
    </citation>
    <scope>NUCLEOTIDE SEQUENCE [LARGE SCALE GENOMIC DNA]</scope>
    <source>
        <strain evidence="3">CGMCC-1.15741</strain>
    </source>
</reference>
<comment type="function">
    <text evidence="1">Allows the formation of correctly charged Asn-tRNA(Asn) or Gln-tRNA(Gln) through the transamidation of misacylated Asp-tRNA(Asn) or Glu-tRNA(Gln) in organisms which lack either or both of asparaginyl-tRNA or glutaminyl-tRNA synthetases. The reaction takes place in the presence of glutamine and ATP through an activated phospho-Asp-tRNA(Asn) or phospho-Glu-tRNA(Gln).</text>
</comment>
<dbReference type="EC" id="6.3.5.-" evidence="1"/>
<protein>
    <recommendedName>
        <fullName evidence="1">Aspartyl/glutamyl-tRNA(Asn/Gln) amidotransferase subunit C</fullName>
        <shortName evidence="1">Asp/Glu-ADT subunit C</shortName>
        <ecNumber evidence="1">6.3.5.-</ecNumber>
    </recommendedName>
</protein>